<feature type="region of interest" description="Disordered" evidence="1">
    <location>
        <begin position="1"/>
        <end position="34"/>
    </location>
</feature>
<dbReference type="AlphaFoldDB" id="A0A8S1U536"/>
<gene>
    <name evidence="2" type="ORF">PPENT_87.1.T0320141</name>
</gene>
<keyword evidence="3" id="KW-1185">Reference proteome</keyword>
<evidence type="ECO:0000256" key="1">
    <source>
        <dbReference type="SAM" id="MobiDB-lite"/>
    </source>
</evidence>
<organism evidence="2 3">
    <name type="scientific">Paramecium pentaurelia</name>
    <dbReference type="NCBI Taxonomy" id="43138"/>
    <lineage>
        <taxon>Eukaryota</taxon>
        <taxon>Sar</taxon>
        <taxon>Alveolata</taxon>
        <taxon>Ciliophora</taxon>
        <taxon>Intramacronucleata</taxon>
        <taxon>Oligohymenophorea</taxon>
        <taxon>Peniculida</taxon>
        <taxon>Parameciidae</taxon>
        <taxon>Paramecium</taxon>
    </lineage>
</organism>
<name>A0A8S1U536_9CILI</name>
<comment type="caution">
    <text evidence="2">The sequence shown here is derived from an EMBL/GenBank/DDBJ whole genome shotgun (WGS) entry which is preliminary data.</text>
</comment>
<feature type="compositionally biased region" description="Low complexity" evidence="1">
    <location>
        <begin position="1"/>
        <end position="20"/>
    </location>
</feature>
<dbReference type="EMBL" id="CAJJDO010000032">
    <property type="protein sequence ID" value="CAD8158757.1"/>
    <property type="molecule type" value="Genomic_DNA"/>
</dbReference>
<reference evidence="2" key="1">
    <citation type="submission" date="2021-01" db="EMBL/GenBank/DDBJ databases">
        <authorList>
            <consortium name="Genoscope - CEA"/>
            <person name="William W."/>
        </authorList>
    </citation>
    <scope>NUCLEOTIDE SEQUENCE</scope>
</reference>
<dbReference type="Proteomes" id="UP000689195">
    <property type="component" value="Unassembled WGS sequence"/>
</dbReference>
<accession>A0A8S1U536</accession>
<proteinExistence type="predicted"/>
<evidence type="ECO:0000313" key="2">
    <source>
        <dbReference type="EMBL" id="CAD8158757.1"/>
    </source>
</evidence>
<protein>
    <submittedName>
        <fullName evidence="2">Uncharacterized protein</fullName>
    </submittedName>
</protein>
<evidence type="ECO:0000313" key="3">
    <source>
        <dbReference type="Proteomes" id="UP000689195"/>
    </source>
</evidence>
<sequence>MDSSQSFFNSNSSFTPSSPQKTRPLPSPSLDSLEDFSLNDIQSEGESSRKSSGQRFDKPERKTKQSLICINNFFFFSFSQQINELKFLSNKMNWNLQSKNKNKNNCNSNCINSFFLFFTLNFAQAQELKVYLNEKLIKYLMSLFGIEPNRMFIKYFINKYLILNYSLFLII</sequence>